<dbReference type="Proteomes" id="UP000240883">
    <property type="component" value="Unassembled WGS sequence"/>
</dbReference>
<dbReference type="EMBL" id="KZ678131">
    <property type="protein sequence ID" value="PSN71174.1"/>
    <property type="molecule type" value="Genomic_DNA"/>
</dbReference>
<name>A0A2T2P0G2_CORCC</name>
<keyword evidence="2" id="KW-1185">Reference proteome</keyword>
<evidence type="ECO:0000313" key="2">
    <source>
        <dbReference type="Proteomes" id="UP000240883"/>
    </source>
</evidence>
<gene>
    <name evidence="1" type="ORF">BS50DRAFT_570581</name>
</gene>
<evidence type="ECO:0000313" key="1">
    <source>
        <dbReference type="EMBL" id="PSN71174.1"/>
    </source>
</evidence>
<dbReference type="AlphaFoldDB" id="A0A2T2P0G2"/>
<protein>
    <submittedName>
        <fullName evidence="1">Uncharacterized protein</fullName>
    </submittedName>
</protein>
<proteinExistence type="predicted"/>
<sequence length="56" mass="6402">MPERIVRRTQCLYERDGWMDGWMDGCAVRGTLNAVRGSRYTVGHGLQRAATYMPVL</sequence>
<organism evidence="1 2">
    <name type="scientific">Corynespora cassiicola Philippines</name>
    <dbReference type="NCBI Taxonomy" id="1448308"/>
    <lineage>
        <taxon>Eukaryota</taxon>
        <taxon>Fungi</taxon>
        <taxon>Dikarya</taxon>
        <taxon>Ascomycota</taxon>
        <taxon>Pezizomycotina</taxon>
        <taxon>Dothideomycetes</taxon>
        <taxon>Pleosporomycetidae</taxon>
        <taxon>Pleosporales</taxon>
        <taxon>Corynesporascaceae</taxon>
        <taxon>Corynespora</taxon>
    </lineage>
</organism>
<accession>A0A2T2P0G2</accession>
<reference evidence="1 2" key="1">
    <citation type="journal article" date="2018" name="Front. Microbiol.">
        <title>Genome-Wide Analysis of Corynespora cassiicola Leaf Fall Disease Putative Effectors.</title>
        <authorList>
            <person name="Lopez D."/>
            <person name="Ribeiro S."/>
            <person name="Label P."/>
            <person name="Fumanal B."/>
            <person name="Venisse J.S."/>
            <person name="Kohler A."/>
            <person name="de Oliveira R.R."/>
            <person name="Labutti K."/>
            <person name="Lipzen A."/>
            <person name="Lail K."/>
            <person name="Bauer D."/>
            <person name="Ohm R.A."/>
            <person name="Barry K.W."/>
            <person name="Spatafora J."/>
            <person name="Grigoriev I.V."/>
            <person name="Martin F.M."/>
            <person name="Pujade-Renaud V."/>
        </authorList>
    </citation>
    <scope>NUCLEOTIDE SEQUENCE [LARGE SCALE GENOMIC DNA]</scope>
    <source>
        <strain evidence="1 2">Philippines</strain>
    </source>
</reference>